<gene>
    <name evidence="2" type="ORF">F7D14_06965</name>
</gene>
<protein>
    <submittedName>
        <fullName evidence="2">Uncharacterized protein</fullName>
    </submittedName>
</protein>
<evidence type="ECO:0000313" key="2">
    <source>
        <dbReference type="EMBL" id="QGM97239.1"/>
    </source>
</evidence>
<dbReference type="RefSeq" id="WP_016921071.1">
    <property type="nucleotide sequence ID" value="NZ_CP044331.1"/>
</dbReference>
<dbReference type="KEGG" id="mpar:F7D14_06965"/>
<dbReference type="AlphaFoldDB" id="A0A6B8M6B8"/>
<dbReference type="EMBL" id="CP044331">
    <property type="protein sequence ID" value="QGM97239.1"/>
    <property type="molecule type" value="Genomic_DNA"/>
</dbReference>
<evidence type="ECO:0000256" key="1">
    <source>
        <dbReference type="SAM" id="MobiDB-lite"/>
    </source>
</evidence>
<organism evidence="2 3">
    <name type="scientific">Methylocystis parvus</name>
    <dbReference type="NCBI Taxonomy" id="134"/>
    <lineage>
        <taxon>Bacteria</taxon>
        <taxon>Pseudomonadati</taxon>
        <taxon>Pseudomonadota</taxon>
        <taxon>Alphaproteobacteria</taxon>
        <taxon>Hyphomicrobiales</taxon>
        <taxon>Methylocystaceae</taxon>
        <taxon>Methylocystis</taxon>
    </lineage>
</organism>
<sequence length="183" mass="19676">MTIAAPPPGLQPDEYDEIEAAVASTARGRLFLAEHARRARGAEGARMLAAIERLEARLEAQRALAPAEAFSLADRLTELSWSLRESGVEDFVCGQIDALAQEFRGAGGGVTIIEKQATPEVEPALGPARAHENATAREREPSHPSTALNAPAPEPIVIRPDARLAALSWLDRLPLIDRFALFA</sequence>
<feature type="compositionally biased region" description="Basic and acidic residues" evidence="1">
    <location>
        <begin position="129"/>
        <end position="142"/>
    </location>
</feature>
<accession>A0A6B8M6B8</accession>
<proteinExistence type="predicted"/>
<evidence type="ECO:0000313" key="3">
    <source>
        <dbReference type="Proteomes" id="UP000422569"/>
    </source>
</evidence>
<dbReference type="Proteomes" id="UP000422569">
    <property type="component" value="Chromosome"/>
</dbReference>
<reference evidence="2 3" key="1">
    <citation type="submission" date="2019-09" db="EMBL/GenBank/DDBJ databases">
        <title>Isolation and complete genome sequencing of Methylocystis species.</title>
        <authorList>
            <person name="Rumah B.L."/>
            <person name="Stead C.E."/>
            <person name="Stevens B.C."/>
            <person name="Minton N.P."/>
            <person name="Grosse-Honebrink A."/>
            <person name="Zhang Y."/>
        </authorList>
    </citation>
    <scope>NUCLEOTIDE SEQUENCE [LARGE SCALE GENOMIC DNA]</scope>
    <source>
        <strain evidence="2 3">BRCS2</strain>
    </source>
</reference>
<keyword evidence="3" id="KW-1185">Reference proteome</keyword>
<feature type="region of interest" description="Disordered" evidence="1">
    <location>
        <begin position="123"/>
        <end position="153"/>
    </location>
</feature>
<name>A0A6B8M6B8_9HYPH</name>